<dbReference type="PROSITE" id="PS51352">
    <property type="entry name" value="THIOREDOXIN_2"/>
    <property type="match status" value="1"/>
</dbReference>
<organism evidence="5 6">
    <name type="scientific">Sporosarcina ureae</name>
    <dbReference type="NCBI Taxonomy" id="1571"/>
    <lineage>
        <taxon>Bacteria</taxon>
        <taxon>Bacillati</taxon>
        <taxon>Bacillota</taxon>
        <taxon>Bacilli</taxon>
        <taxon>Bacillales</taxon>
        <taxon>Caryophanaceae</taxon>
        <taxon>Sporosarcina</taxon>
    </lineage>
</organism>
<evidence type="ECO:0000313" key="6">
    <source>
        <dbReference type="Proteomes" id="UP000192486"/>
    </source>
</evidence>
<dbReference type="PANTHER" id="PTHR12151:SF25">
    <property type="entry name" value="LINALOOL DEHYDRATASE_ISOMERASE DOMAIN-CONTAINING PROTEIN"/>
    <property type="match status" value="1"/>
</dbReference>
<dbReference type="EMBL" id="CP015108">
    <property type="protein sequence ID" value="ARF13546.1"/>
    <property type="molecule type" value="Genomic_DNA"/>
</dbReference>
<dbReference type="InterPro" id="IPR036249">
    <property type="entry name" value="Thioredoxin-like_sf"/>
</dbReference>
<sequence length="190" mass="21540">MTIRSVLILLAAALFLSACNNTIETNMSEKIPDFDYTTQDENTLGLDDLTGDWWIAYFSYTHCTTVCPRTTANMVGIQEELKNDGLTPRIISFSIDPENDTPEVLREYAKDYGVDLETMTFLTGYDFEEIQDLSIHTFNAFLEKGALDQRSHSFFFYLINPDGEIVKQYNGMSDTDNNLLVADVKKVLGK</sequence>
<dbReference type="InterPro" id="IPR003782">
    <property type="entry name" value="SCO1/SenC"/>
</dbReference>
<evidence type="ECO:0000259" key="4">
    <source>
        <dbReference type="PROSITE" id="PS51352"/>
    </source>
</evidence>
<protein>
    <submittedName>
        <fullName evidence="5">Cytochrome c oxidase assembly protein</fullName>
    </submittedName>
</protein>
<accession>A0ABM6JTD7</accession>
<feature type="domain" description="Thioredoxin" evidence="4">
    <location>
        <begin position="25"/>
        <end position="189"/>
    </location>
</feature>
<evidence type="ECO:0000256" key="3">
    <source>
        <dbReference type="SAM" id="SignalP"/>
    </source>
</evidence>
<evidence type="ECO:0000256" key="2">
    <source>
        <dbReference type="ARBA" id="ARBA00023008"/>
    </source>
</evidence>
<dbReference type="PROSITE" id="PS51257">
    <property type="entry name" value="PROKAR_LIPOPROTEIN"/>
    <property type="match status" value="1"/>
</dbReference>
<keyword evidence="3" id="KW-0732">Signal</keyword>
<dbReference type="Gene3D" id="3.40.30.10">
    <property type="entry name" value="Glutaredoxin"/>
    <property type="match status" value="1"/>
</dbReference>
<dbReference type="InterPro" id="IPR013766">
    <property type="entry name" value="Thioredoxin_domain"/>
</dbReference>
<reference evidence="5 6" key="1">
    <citation type="submission" date="2016-04" db="EMBL/GenBank/DDBJ databases">
        <title>Comparative Genomics and Epigenetics of Sporosarcina ureae.</title>
        <authorList>
            <person name="Oliver A.S."/>
            <person name="Cooper K.K."/>
        </authorList>
    </citation>
    <scope>NUCLEOTIDE SEQUENCE [LARGE SCALE GENOMIC DNA]</scope>
    <source>
        <strain evidence="5 6">S204</strain>
    </source>
</reference>
<evidence type="ECO:0000313" key="5">
    <source>
        <dbReference type="EMBL" id="ARF13546.1"/>
    </source>
</evidence>
<proteinExistence type="inferred from homology"/>
<evidence type="ECO:0000256" key="1">
    <source>
        <dbReference type="ARBA" id="ARBA00010996"/>
    </source>
</evidence>
<comment type="similarity">
    <text evidence="1">Belongs to the SCO1/2 family.</text>
</comment>
<keyword evidence="6" id="KW-1185">Reference proteome</keyword>
<gene>
    <name evidence="5" type="ORF">SporoS204_04850</name>
</gene>
<dbReference type="Proteomes" id="UP000192486">
    <property type="component" value="Chromosome"/>
</dbReference>
<feature type="signal peptide" evidence="3">
    <location>
        <begin position="1"/>
        <end position="20"/>
    </location>
</feature>
<keyword evidence="2" id="KW-0186">Copper</keyword>
<dbReference type="CDD" id="cd02968">
    <property type="entry name" value="SCO"/>
    <property type="match status" value="1"/>
</dbReference>
<name>A0ABM6JTD7_SPOUR</name>
<dbReference type="SUPFAM" id="SSF52833">
    <property type="entry name" value="Thioredoxin-like"/>
    <property type="match status" value="1"/>
</dbReference>
<dbReference type="PANTHER" id="PTHR12151">
    <property type="entry name" value="ELECTRON TRANSPORT PROTIN SCO1/SENC FAMILY MEMBER"/>
    <property type="match status" value="1"/>
</dbReference>
<feature type="chain" id="PRO_5047354771" evidence="3">
    <location>
        <begin position="21"/>
        <end position="190"/>
    </location>
</feature>
<dbReference type="Pfam" id="PF02630">
    <property type="entry name" value="SCO1-SenC"/>
    <property type="match status" value="1"/>
</dbReference>